<proteinExistence type="inferred from homology"/>
<dbReference type="SUPFAM" id="SSF51445">
    <property type="entry name" value="(Trans)glycosidases"/>
    <property type="match status" value="1"/>
</dbReference>
<protein>
    <recommendedName>
        <fullName evidence="3">beta-N-acetylhexosaminidase</fullName>
        <ecNumber evidence="3">3.2.1.52</ecNumber>
    </recommendedName>
</protein>
<evidence type="ECO:0000256" key="2">
    <source>
        <dbReference type="ARBA" id="ARBA00005336"/>
    </source>
</evidence>
<dbReference type="RefSeq" id="WP_280997220.1">
    <property type="nucleotide sequence ID" value="NZ_CP069362.1"/>
</dbReference>
<evidence type="ECO:0000313" key="8">
    <source>
        <dbReference type="EMBL" id="WGS63947.1"/>
    </source>
</evidence>
<keyword evidence="5" id="KW-0326">Glycosidase</keyword>
<keyword evidence="4 8" id="KW-0378">Hydrolase</keyword>
<feature type="domain" description="Glycoside hydrolase family 3 N-terminal" evidence="6">
    <location>
        <begin position="15"/>
        <end position="308"/>
    </location>
</feature>
<evidence type="ECO:0000259" key="6">
    <source>
        <dbReference type="Pfam" id="PF00933"/>
    </source>
</evidence>
<evidence type="ECO:0000256" key="5">
    <source>
        <dbReference type="ARBA" id="ARBA00023295"/>
    </source>
</evidence>
<dbReference type="Proteomes" id="UP001232493">
    <property type="component" value="Chromosome"/>
</dbReference>
<dbReference type="PANTHER" id="PTHR30480">
    <property type="entry name" value="BETA-HEXOSAMINIDASE-RELATED"/>
    <property type="match status" value="1"/>
</dbReference>
<dbReference type="Gene3D" id="3.20.20.300">
    <property type="entry name" value="Glycoside hydrolase, family 3, N-terminal domain"/>
    <property type="match status" value="1"/>
</dbReference>
<dbReference type="InterPro" id="IPR036962">
    <property type="entry name" value="Glyco_hydro_3_N_sf"/>
</dbReference>
<dbReference type="InterPro" id="IPR049018">
    <property type="entry name" value="NagA_C"/>
</dbReference>
<dbReference type="EMBL" id="CP069362">
    <property type="protein sequence ID" value="WGS63947.1"/>
    <property type="molecule type" value="Genomic_DNA"/>
</dbReference>
<dbReference type="PANTHER" id="PTHR30480:SF13">
    <property type="entry name" value="BETA-HEXOSAMINIDASE"/>
    <property type="match status" value="1"/>
</dbReference>
<reference evidence="8 9" key="1">
    <citation type="submission" date="2021-02" db="EMBL/GenBank/DDBJ databases">
        <title>Characterization of Marinitoga sp. nov. str. BP5-C20A.</title>
        <authorList>
            <person name="Erauso G."/>
            <person name="Postec A."/>
        </authorList>
    </citation>
    <scope>NUCLEOTIDE SEQUENCE [LARGE SCALE GENOMIC DNA]</scope>
    <source>
        <strain evidence="8 9">BP5-C20A</strain>
    </source>
</reference>
<sequence length="476" mass="54247">MNFGKLFFLGFPDGFDDEALEIIRKYKPAGVILYPGNMKSVEELQISMDKLYNLDIPLLISSDHEGGQLETVPGILSSSGNYAMGKLGKPEYAYKYGKYLGEKLKEFGFNMVFSPVLDVLHKSSSAVTGFRAFSTSADVVAEYGIQYIRGLKESGILPTGKHFPGHGKAAQDSHEENAIVYDFSFDDEDIIPFKKSLKELEILMTSHVIYEPVDNDIASVSKIIINDFLKENLKFKGLVISDAIEMKAFYNNYYSKEGVIKFFNSGGDILMVAEARQNFKKLYAFFEEAIKDKKIKINVIQNKIKKIEDLQRKYYNKDYSGELLMDIAKRALKINIKNNFDKDNLTFLIPEAKNLSPADTTANDLEKLENLINSEFKNCKIIKYDPFTGSVNKLPKREESVVSFVLDSFRFKKQLNLQKKLKHFSSKVLYIIIRNDEDLENYLSESYIVTNSTKLISLYQAIKAFKKQFLKGEVSV</sequence>
<dbReference type="EC" id="3.2.1.52" evidence="3"/>
<comment type="catalytic activity">
    <reaction evidence="1">
        <text>Hydrolysis of terminal non-reducing N-acetyl-D-hexosamine residues in N-acetyl-beta-D-hexosaminides.</text>
        <dbReference type="EC" id="3.2.1.52"/>
    </reaction>
</comment>
<accession>A0ABY8PMS9</accession>
<dbReference type="GO" id="GO:0016787">
    <property type="term" value="F:hydrolase activity"/>
    <property type="evidence" value="ECO:0007669"/>
    <property type="project" value="UniProtKB-KW"/>
</dbReference>
<keyword evidence="9" id="KW-1185">Reference proteome</keyword>
<organism evidence="8 9">
    <name type="scientific">Marinitoga aeolica</name>
    <dbReference type="NCBI Taxonomy" id="2809031"/>
    <lineage>
        <taxon>Bacteria</taxon>
        <taxon>Thermotogati</taxon>
        <taxon>Thermotogota</taxon>
        <taxon>Thermotogae</taxon>
        <taxon>Petrotogales</taxon>
        <taxon>Petrotogaceae</taxon>
        <taxon>Marinitoga</taxon>
    </lineage>
</organism>
<evidence type="ECO:0000256" key="4">
    <source>
        <dbReference type="ARBA" id="ARBA00022801"/>
    </source>
</evidence>
<dbReference type="InterPro" id="IPR017853">
    <property type="entry name" value="GH"/>
</dbReference>
<name>A0ABY8PMS9_9BACT</name>
<comment type="similarity">
    <text evidence="2">Belongs to the glycosyl hydrolase 3 family.</text>
</comment>
<evidence type="ECO:0000313" key="9">
    <source>
        <dbReference type="Proteomes" id="UP001232493"/>
    </source>
</evidence>
<evidence type="ECO:0000256" key="1">
    <source>
        <dbReference type="ARBA" id="ARBA00001231"/>
    </source>
</evidence>
<gene>
    <name evidence="8" type="ORF">JRV97_06085</name>
</gene>
<dbReference type="Pfam" id="PF00933">
    <property type="entry name" value="Glyco_hydro_3"/>
    <property type="match status" value="1"/>
</dbReference>
<dbReference type="InterPro" id="IPR001764">
    <property type="entry name" value="Glyco_hydro_3_N"/>
</dbReference>
<dbReference type="InterPro" id="IPR050226">
    <property type="entry name" value="NagZ_Beta-hexosaminidase"/>
</dbReference>
<evidence type="ECO:0000259" key="7">
    <source>
        <dbReference type="Pfam" id="PF21566"/>
    </source>
</evidence>
<feature type="domain" description="Beta-N-acetylglucosaminidase C-terminal" evidence="7">
    <location>
        <begin position="344"/>
        <end position="465"/>
    </location>
</feature>
<evidence type="ECO:0000256" key="3">
    <source>
        <dbReference type="ARBA" id="ARBA00012663"/>
    </source>
</evidence>
<dbReference type="Pfam" id="PF21566">
    <property type="entry name" value="NagA_C"/>
    <property type="match status" value="1"/>
</dbReference>